<accession>A0A0S2TCH6</accession>
<dbReference type="STRING" id="1748243.Tel_06705"/>
<evidence type="ECO:0000256" key="4">
    <source>
        <dbReference type="ARBA" id="ARBA00022982"/>
    </source>
</evidence>
<feature type="signal peptide" evidence="8">
    <location>
        <begin position="1"/>
        <end position="25"/>
    </location>
</feature>
<keyword evidence="5 6" id="KW-0408">Iron</keyword>
<evidence type="ECO:0000313" key="11">
    <source>
        <dbReference type="Proteomes" id="UP000055136"/>
    </source>
</evidence>
<dbReference type="Proteomes" id="UP000055136">
    <property type="component" value="Chromosome"/>
</dbReference>
<keyword evidence="1" id="KW-0813">Transport</keyword>
<reference evidence="10" key="1">
    <citation type="submission" date="2015-10" db="EMBL/GenBank/DDBJ databases">
        <title>Description of Candidatus Tenderia electrophaga gen. nov, sp. nov., an Uncultivated Electroautotroph from a Biocathode Enrichment.</title>
        <authorList>
            <person name="Eddie B.J."/>
            <person name="Malanoski A.P."/>
            <person name="Wang Z."/>
            <person name="Hall R.J."/>
            <person name="Oh S.D."/>
            <person name="Heiner C."/>
            <person name="Lin B."/>
            <person name="Strycharz-Glaven S.M."/>
        </authorList>
    </citation>
    <scope>NUCLEOTIDE SEQUENCE [LARGE SCALE GENOMIC DNA]</scope>
    <source>
        <strain evidence="10">NRL1</strain>
    </source>
</reference>
<feature type="region of interest" description="Disordered" evidence="7">
    <location>
        <begin position="34"/>
        <end position="54"/>
    </location>
</feature>
<evidence type="ECO:0000313" key="10">
    <source>
        <dbReference type="EMBL" id="ALP52869.1"/>
    </source>
</evidence>
<evidence type="ECO:0000256" key="3">
    <source>
        <dbReference type="ARBA" id="ARBA00022723"/>
    </source>
</evidence>
<evidence type="ECO:0000256" key="1">
    <source>
        <dbReference type="ARBA" id="ARBA00022448"/>
    </source>
</evidence>
<keyword evidence="11" id="KW-1185">Reference proteome</keyword>
<sequence length="102" mass="10619">MKILTAVQGVGVCLAVMLFAAPVSAGNAQQGKSLSAQCSSCHGPEGQGMGSNPALAGMDADAFVQSLKAYQAGERKHMMMEMMAKKLSEQEMADLAAYYASL</sequence>
<name>A0A0S2TCH6_9GAMM</name>
<gene>
    <name evidence="10" type="ORF">Tel_06705</name>
</gene>
<dbReference type="InterPro" id="IPR036909">
    <property type="entry name" value="Cyt_c-like_dom_sf"/>
</dbReference>
<dbReference type="Gene3D" id="1.10.760.10">
    <property type="entry name" value="Cytochrome c-like domain"/>
    <property type="match status" value="1"/>
</dbReference>
<dbReference type="AlphaFoldDB" id="A0A0S2TCH6"/>
<dbReference type="GO" id="GO:0046872">
    <property type="term" value="F:metal ion binding"/>
    <property type="evidence" value="ECO:0007669"/>
    <property type="project" value="UniProtKB-KW"/>
</dbReference>
<keyword evidence="4" id="KW-0249">Electron transport</keyword>
<evidence type="ECO:0000256" key="6">
    <source>
        <dbReference type="PROSITE-ProRule" id="PRU00433"/>
    </source>
</evidence>
<evidence type="ECO:0000256" key="7">
    <source>
        <dbReference type="SAM" id="MobiDB-lite"/>
    </source>
</evidence>
<keyword evidence="8" id="KW-0732">Signal</keyword>
<dbReference type="InterPro" id="IPR009056">
    <property type="entry name" value="Cyt_c-like_dom"/>
</dbReference>
<keyword evidence="3 6" id="KW-0479">Metal-binding</keyword>
<feature type="chain" id="PRO_5006604929" description="Cytochrome c domain-containing protein" evidence="8">
    <location>
        <begin position="26"/>
        <end position="102"/>
    </location>
</feature>
<dbReference type="Pfam" id="PF00034">
    <property type="entry name" value="Cytochrom_C"/>
    <property type="match status" value="1"/>
</dbReference>
<keyword evidence="2 6" id="KW-0349">Heme</keyword>
<dbReference type="EMBL" id="CP013099">
    <property type="protein sequence ID" value="ALP52869.1"/>
    <property type="molecule type" value="Genomic_DNA"/>
</dbReference>
<dbReference type="PANTHER" id="PTHR33751:SF9">
    <property type="entry name" value="CYTOCHROME C4"/>
    <property type="match status" value="1"/>
</dbReference>
<feature type="domain" description="Cytochrome c" evidence="9">
    <location>
        <begin position="26"/>
        <end position="102"/>
    </location>
</feature>
<evidence type="ECO:0000256" key="2">
    <source>
        <dbReference type="ARBA" id="ARBA00022617"/>
    </source>
</evidence>
<dbReference type="InterPro" id="IPR050597">
    <property type="entry name" value="Cytochrome_c_Oxidase_Subunit"/>
</dbReference>
<dbReference type="PANTHER" id="PTHR33751">
    <property type="entry name" value="CBB3-TYPE CYTOCHROME C OXIDASE SUBUNIT FIXP"/>
    <property type="match status" value="1"/>
</dbReference>
<dbReference type="PROSITE" id="PS51007">
    <property type="entry name" value="CYTC"/>
    <property type="match status" value="1"/>
</dbReference>
<evidence type="ECO:0000256" key="5">
    <source>
        <dbReference type="ARBA" id="ARBA00023004"/>
    </source>
</evidence>
<dbReference type="KEGG" id="tee:Tel_06705"/>
<organism evidence="10 11">
    <name type="scientific">Candidatus Tenderia electrophaga</name>
    <dbReference type="NCBI Taxonomy" id="1748243"/>
    <lineage>
        <taxon>Bacteria</taxon>
        <taxon>Pseudomonadati</taxon>
        <taxon>Pseudomonadota</taxon>
        <taxon>Gammaproteobacteria</taxon>
        <taxon>Candidatus Tenderiales</taxon>
        <taxon>Candidatus Tenderiaceae</taxon>
        <taxon>Candidatus Tenderia</taxon>
    </lineage>
</organism>
<dbReference type="SUPFAM" id="SSF46626">
    <property type="entry name" value="Cytochrome c"/>
    <property type="match status" value="1"/>
</dbReference>
<dbReference type="GO" id="GO:0020037">
    <property type="term" value="F:heme binding"/>
    <property type="evidence" value="ECO:0007669"/>
    <property type="project" value="InterPro"/>
</dbReference>
<proteinExistence type="predicted"/>
<dbReference type="GO" id="GO:0009055">
    <property type="term" value="F:electron transfer activity"/>
    <property type="evidence" value="ECO:0007669"/>
    <property type="project" value="InterPro"/>
</dbReference>
<protein>
    <recommendedName>
        <fullName evidence="9">Cytochrome c domain-containing protein</fullName>
    </recommendedName>
</protein>
<evidence type="ECO:0000256" key="8">
    <source>
        <dbReference type="SAM" id="SignalP"/>
    </source>
</evidence>
<evidence type="ECO:0000259" key="9">
    <source>
        <dbReference type="PROSITE" id="PS51007"/>
    </source>
</evidence>